<accession>W1DGF6</accession>
<protein>
    <submittedName>
        <fullName evidence="1">Uncharacterized protein</fullName>
    </submittedName>
</protein>
<keyword evidence="2" id="KW-1185">Reference proteome</keyword>
<dbReference type="EMBL" id="CBWK010000211">
    <property type="protein sequence ID" value="CDL08543.1"/>
    <property type="molecule type" value="Genomic_DNA"/>
</dbReference>
<reference evidence="1" key="1">
    <citation type="submission" date="2013-10" db="EMBL/GenBank/DDBJ databases">
        <title>Antibiotic resistance diversity of beta-lactamase producers in the General Hospital Vienna.</title>
        <authorList>
            <person name="Barisic I."/>
            <person name="Mitteregger D."/>
            <person name="Hirschl A.M."/>
            <person name="Noehammer C."/>
            <person name="Wiesinger-Mayr H."/>
        </authorList>
    </citation>
    <scope>NUCLEOTIDE SEQUENCE [LARGE SCALE GENOMIC DNA]</scope>
    <source>
        <strain evidence="1">IS43</strain>
    </source>
</reference>
<proteinExistence type="predicted"/>
<comment type="caution">
    <text evidence="1">The sequence shown here is derived from an EMBL/GenBank/DDBJ whole genome shotgun (WGS) entry which is preliminary data.</text>
</comment>
<name>W1DGF6_KLEPN</name>
<organism evidence="1 2">
    <name type="scientific">Klebsiella pneumoniae IS43</name>
    <dbReference type="NCBI Taxonomy" id="1432552"/>
    <lineage>
        <taxon>Bacteria</taxon>
        <taxon>Pseudomonadati</taxon>
        <taxon>Pseudomonadota</taxon>
        <taxon>Gammaproteobacteria</taxon>
        <taxon>Enterobacterales</taxon>
        <taxon>Enterobacteriaceae</taxon>
        <taxon>Klebsiella/Raoultella group</taxon>
        <taxon>Klebsiella</taxon>
        <taxon>Klebsiella pneumoniae complex</taxon>
    </lineage>
</organism>
<sequence>MPLGAGFFFCRIPDVSLHYPIILIKQSICGLGMETKKNKY</sequence>
<evidence type="ECO:0000313" key="1">
    <source>
        <dbReference type="EMBL" id="CDL08543.1"/>
    </source>
</evidence>
<dbReference type="Proteomes" id="UP000019183">
    <property type="component" value="Unassembled WGS sequence"/>
</dbReference>
<evidence type="ECO:0000313" key="2">
    <source>
        <dbReference type="Proteomes" id="UP000019183"/>
    </source>
</evidence>
<dbReference type="AlphaFoldDB" id="W1DGF6"/>